<evidence type="ECO:0000256" key="1">
    <source>
        <dbReference type="SAM" id="Phobius"/>
    </source>
</evidence>
<keyword evidence="3" id="KW-1185">Reference proteome</keyword>
<dbReference type="Proteomes" id="UP001501011">
    <property type="component" value="Unassembled WGS sequence"/>
</dbReference>
<feature type="transmembrane region" description="Helical" evidence="1">
    <location>
        <begin position="153"/>
        <end position="183"/>
    </location>
</feature>
<feature type="transmembrane region" description="Helical" evidence="1">
    <location>
        <begin position="28"/>
        <end position="49"/>
    </location>
</feature>
<evidence type="ECO:0000313" key="2">
    <source>
        <dbReference type="EMBL" id="GAA4364694.1"/>
    </source>
</evidence>
<dbReference type="EMBL" id="BAABFV010000002">
    <property type="protein sequence ID" value="GAA4364694.1"/>
    <property type="molecule type" value="Genomic_DNA"/>
</dbReference>
<feature type="transmembrane region" description="Helical" evidence="1">
    <location>
        <begin position="121"/>
        <end position="141"/>
    </location>
</feature>
<gene>
    <name evidence="2" type="ORF">GCM10023151_21200</name>
</gene>
<proteinExistence type="predicted"/>
<feature type="transmembrane region" description="Helical" evidence="1">
    <location>
        <begin position="390"/>
        <end position="407"/>
    </location>
</feature>
<protein>
    <recommendedName>
        <fullName evidence="4">Oligosaccharide repeat unit polymerase</fullName>
    </recommendedName>
</protein>
<evidence type="ECO:0008006" key="4">
    <source>
        <dbReference type="Google" id="ProtNLM"/>
    </source>
</evidence>
<evidence type="ECO:0000313" key="3">
    <source>
        <dbReference type="Proteomes" id="UP001501011"/>
    </source>
</evidence>
<comment type="caution">
    <text evidence="2">The sequence shown here is derived from an EMBL/GenBank/DDBJ whole genome shotgun (WGS) entry which is preliminary data.</text>
</comment>
<feature type="transmembrane region" description="Helical" evidence="1">
    <location>
        <begin position="332"/>
        <end position="354"/>
    </location>
</feature>
<feature type="transmembrane region" description="Helical" evidence="1">
    <location>
        <begin position="203"/>
        <end position="225"/>
    </location>
</feature>
<accession>A0ABP8INY4</accession>
<reference evidence="3" key="1">
    <citation type="journal article" date="2019" name="Int. J. Syst. Evol. Microbiol.">
        <title>The Global Catalogue of Microorganisms (GCM) 10K type strain sequencing project: providing services to taxonomists for standard genome sequencing and annotation.</title>
        <authorList>
            <consortium name="The Broad Institute Genomics Platform"/>
            <consortium name="The Broad Institute Genome Sequencing Center for Infectious Disease"/>
            <person name="Wu L."/>
            <person name="Ma J."/>
        </authorList>
    </citation>
    <scope>NUCLEOTIDE SEQUENCE [LARGE SCALE GENOMIC DNA]</scope>
    <source>
        <strain evidence="3">JCM 17728</strain>
    </source>
</reference>
<keyword evidence="1" id="KW-0812">Transmembrane</keyword>
<keyword evidence="1" id="KW-0472">Membrane</keyword>
<feature type="transmembrane region" description="Helical" evidence="1">
    <location>
        <begin position="256"/>
        <end position="277"/>
    </location>
</feature>
<dbReference type="RefSeq" id="WP_345293195.1">
    <property type="nucleotide sequence ID" value="NZ_BAABFV010000002.1"/>
</dbReference>
<keyword evidence="1" id="KW-1133">Transmembrane helix</keyword>
<name>A0ABP8INY4_9GAMM</name>
<sequence>MIKWFLSAWILYWSGVLLLPVYSIYAQAIATFTFQLLFLCMILFGYTLSKIINVRPSSYVNKIYQPNSQVIYYLLALAVIGTIFLFLDKLLVKGLDYSKGLLAAGNEWRHSEENSSGVSSFYTLLGYPLAVLFIPAMIILFRMKENGAKNLRSAIILIILLALFNAILTGGRSVILLTIGYAIASWNTYSAIPNKQNVKTKKVKLILVSTFAGIGFLYYISYIFVSRAMLSDIKPSHYIGKMLGYLGLEIYPWFEAFINSGPFGLLLGLLVLTASYITHSFATFSGLINAENHGETILFLMPLQQLAKFNIVAAPNGEWPLAGRFPSLPGALYYQFGVWGMIIISFFTGFVAGLSNTLTRAFRHSILLQLFRDTLFITLLFSPFLFAIDFMHAPIVIFSTIILHYVLRIRIKEKM</sequence>
<feature type="transmembrane region" description="Helical" evidence="1">
    <location>
        <begin position="70"/>
        <end position="87"/>
    </location>
</feature>
<organism evidence="2 3">
    <name type="scientific">Kangiella marina</name>
    <dbReference type="NCBI Taxonomy" id="1079178"/>
    <lineage>
        <taxon>Bacteria</taxon>
        <taxon>Pseudomonadati</taxon>
        <taxon>Pseudomonadota</taxon>
        <taxon>Gammaproteobacteria</taxon>
        <taxon>Kangiellales</taxon>
        <taxon>Kangiellaceae</taxon>
        <taxon>Kangiella</taxon>
    </lineage>
</organism>